<dbReference type="InterPro" id="IPR029058">
    <property type="entry name" value="AB_hydrolase_fold"/>
</dbReference>
<dbReference type="InterPro" id="IPR001375">
    <property type="entry name" value="Peptidase_S9_cat"/>
</dbReference>
<protein>
    <submittedName>
        <fullName evidence="4">Peptidase S9 prolyl oligopeptidase catalytic domain-containing protein</fullName>
    </submittedName>
</protein>
<dbReference type="Proteomes" id="UP000887566">
    <property type="component" value="Unplaced"/>
</dbReference>
<evidence type="ECO:0000313" key="4">
    <source>
        <dbReference type="WBParaSite" id="PSAMB.scaffold3079size19743.g20223.t1"/>
    </source>
</evidence>
<dbReference type="Gene3D" id="2.120.10.30">
    <property type="entry name" value="TolB, C-terminal domain"/>
    <property type="match status" value="1"/>
</dbReference>
<evidence type="ECO:0000313" key="3">
    <source>
        <dbReference type="Proteomes" id="UP000887566"/>
    </source>
</evidence>
<dbReference type="InterPro" id="IPR011042">
    <property type="entry name" value="6-blade_b-propeller_TolB-like"/>
</dbReference>
<evidence type="ECO:0000259" key="2">
    <source>
        <dbReference type="Pfam" id="PF00326"/>
    </source>
</evidence>
<organism evidence="3 4">
    <name type="scientific">Plectus sambesii</name>
    <dbReference type="NCBI Taxonomy" id="2011161"/>
    <lineage>
        <taxon>Eukaryota</taxon>
        <taxon>Metazoa</taxon>
        <taxon>Ecdysozoa</taxon>
        <taxon>Nematoda</taxon>
        <taxon>Chromadorea</taxon>
        <taxon>Plectida</taxon>
        <taxon>Plectina</taxon>
        <taxon>Plectoidea</taxon>
        <taxon>Plectidae</taxon>
        <taxon>Plectus</taxon>
    </lineage>
</organism>
<name>A0A914W394_9BILA</name>
<sequence length="689" mass="78157">MKTFLETIRAIVTFLLVQTGLFRLSNVANDELIPRAQLFSNPERSEAKLSHDGRYIAFFAPNDRGVQNIWMQQTNATMEPIQLTFDNGRGILDYHWTYKPNVLVFTQDNDGDENFMLYKLDVSDRRKLQPEAISAQPGVQTVVLAFSNQQMNKLIIGANDENPTYHSIYEFDLTTNQKQRIFTNSRFDVEDMLFDNDLNLRVAGEATDNGGKAYYRPSDSANRRSLTSSTSDWTLYTTVAAEDYEITKPILFSFDNSQIYWIWGPGSDLGRLVVHPFGRPSENRYIYSPQKTEISLSTMFIHPRDKTVLAVLEAYHKQEIKILNDTVRADFDYLQGMKTDGIPLVSDTSEDFMTWLVEYNSDQYPLEYWLYDRRQRTLRFLFSKQPQLKGKSVARMHGVTVTARDGLLIPCFLSIPPTAVVSGQDETDFTPNQPQKLILFVHGGPTSRDEYAFNTDVIWLTNRNYAVMQCNYRGSTGYGKRHVNAGNGEWGGKMHQDLLDAADWAVNKGIADPQQMAIMGGSYGGYASLVGLTFTPDKFSCGVDIFGPSNLITLLETIPPYWAGFKKRFTTMIGTNIDTEAGRQFLRSRSPLFFASQVKRPILILQGGNDPRVNKNESDQFVKALQGNRIPVTYIVYPNEGHGFQRPENTLSYTGFTEKFLADCLKGRYEPYRVGMYNSSAIVVADGAI</sequence>
<dbReference type="AlphaFoldDB" id="A0A914W394"/>
<reference evidence="4" key="1">
    <citation type="submission" date="2022-11" db="UniProtKB">
        <authorList>
            <consortium name="WormBaseParasite"/>
        </authorList>
    </citation>
    <scope>IDENTIFICATION</scope>
</reference>
<feature type="domain" description="Peptidase S9 prolyl oligopeptidase catalytic" evidence="2">
    <location>
        <begin position="452"/>
        <end position="667"/>
    </location>
</feature>
<dbReference type="GO" id="GO:0004252">
    <property type="term" value="F:serine-type endopeptidase activity"/>
    <property type="evidence" value="ECO:0007669"/>
    <property type="project" value="TreeGrafter"/>
</dbReference>
<accession>A0A914W394</accession>
<dbReference type="PANTHER" id="PTHR42776:SF27">
    <property type="entry name" value="DIPEPTIDYL PEPTIDASE FAMILY MEMBER 6"/>
    <property type="match status" value="1"/>
</dbReference>
<dbReference type="WBParaSite" id="PSAMB.scaffold3079size19743.g20223.t1">
    <property type="protein sequence ID" value="PSAMB.scaffold3079size19743.g20223.t1"/>
    <property type="gene ID" value="PSAMB.scaffold3079size19743.g20223"/>
</dbReference>
<proteinExistence type="predicted"/>
<dbReference type="PANTHER" id="PTHR42776">
    <property type="entry name" value="SERINE PEPTIDASE S9 FAMILY MEMBER"/>
    <property type="match status" value="1"/>
</dbReference>
<dbReference type="SUPFAM" id="SSF53474">
    <property type="entry name" value="alpha/beta-Hydrolases"/>
    <property type="match status" value="1"/>
</dbReference>
<dbReference type="Pfam" id="PF00326">
    <property type="entry name" value="Peptidase_S9"/>
    <property type="match status" value="1"/>
</dbReference>
<keyword evidence="3" id="KW-1185">Reference proteome</keyword>
<evidence type="ECO:0000256" key="1">
    <source>
        <dbReference type="ARBA" id="ARBA00022801"/>
    </source>
</evidence>
<dbReference type="SUPFAM" id="SSF82171">
    <property type="entry name" value="DPP6 N-terminal domain-like"/>
    <property type="match status" value="1"/>
</dbReference>
<keyword evidence="1" id="KW-0378">Hydrolase</keyword>
<dbReference type="GO" id="GO:0006508">
    <property type="term" value="P:proteolysis"/>
    <property type="evidence" value="ECO:0007669"/>
    <property type="project" value="InterPro"/>
</dbReference>
<dbReference type="Gene3D" id="3.40.50.1820">
    <property type="entry name" value="alpha/beta hydrolase"/>
    <property type="match status" value="1"/>
</dbReference>